<sequence length="183" mass="20694">MAKAVFQKHQRVFVKPVGVWAQIEQVKPHWVRDVEEPVRVTYDCGLGRDFTEKELAEEERDDTDTGGWRLMRARNKWQSAEECAHHPFPGSFPVVVTDKNDWGGWRVPGAEYDRDPSNIEFQARLIAQAPALLRLAEAALQFKDQADMLPQDVRDYIQAAEKAVGSVRAKPGDKPASAKAQRA</sequence>
<reference evidence="2 3" key="1">
    <citation type="submission" date="2024-01" db="EMBL/GenBank/DDBJ databases">
        <title>Hyphobacterium bacterium isolated from marine sediment.</title>
        <authorList>
            <person name="Zhao S."/>
        </authorList>
    </citation>
    <scope>NUCLEOTIDE SEQUENCE [LARGE SCALE GENOMIC DNA]</scope>
    <source>
        <strain evidence="2 3">Y60-23</strain>
    </source>
</reference>
<organism evidence="2 3">
    <name type="scientific">Hyphobacterium marinum</name>
    <dbReference type="NCBI Taxonomy" id="3116574"/>
    <lineage>
        <taxon>Bacteria</taxon>
        <taxon>Pseudomonadati</taxon>
        <taxon>Pseudomonadota</taxon>
        <taxon>Alphaproteobacteria</taxon>
        <taxon>Maricaulales</taxon>
        <taxon>Maricaulaceae</taxon>
        <taxon>Hyphobacterium</taxon>
    </lineage>
</organism>
<name>A0ABU7M0G1_9PROT</name>
<proteinExistence type="predicted"/>
<evidence type="ECO:0000313" key="2">
    <source>
        <dbReference type="EMBL" id="MEE2567299.1"/>
    </source>
</evidence>
<gene>
    <name evidence="2" type="ORF">V0U35_11485</name>
</gene>
<dbReference type="RefSeq" id="WP_330196860.1">
    <property type="nucleotide sequence ID" value="NZ_JAZDRO010000005.1"/>
</dbReference>
<accession>A0ABU7M0G1</accession>
<evidence type="ECO:0000256" key="1">
    <source>
        <dbReference type="SAM" id="MobiDB-lite"/>
    </source>
</evidence>
<feature type="region of interest" description="Disordered" evidence="1">
    <location>
        <begin position="164"/>
        <end position="183"/>
    </location>
</feature>
<dbReference type="EMBL" id="JAZDRO010000005">
    <property type="protein sequence ID" value="MEE2567299.1"/>
    <property type="molecule type" value="Genomic_DNA"/>
</dbReference>
<dbReference type="Proteomes" id="UP001310692">
    <property type="component" value="Unassembled WGS sequence"/>
</dbReference>
<protein>
    <submittedName>
        <fullName evidence="2">Uncharacterized protein</fullName>
    </submittedName>
</protein>
<evidence type="ECO:0000313" key="3">
    <source>
        <dbReference type="Proteomes" id="UP001310692"/>
    </source>
</evidence>
<comment type="caution">
    <text evidence="2">The sequence shown here is derived from an EMBL/GenBank/DDBJ whole genome shotgun (WGS) entry which is preliminary data.</text>
</comment>
<keyword evidence="3" id="KW-1185">Reference proteome</keyword>